<organism evidence="3 4">
    <name type="scientific">Facklamia lactis</name>
    <dbReference type="NCBI Taxonomy" id="2749967"/>
    <lineage>
        <taxon>Bacteria</taxon>
        <taxon>Bacillati</taxon>
        <taxon>Bacillota</taxon>
        <taxon>Bacilli</taxon>
        <taxon>Lactobacillales</taxon>
        <taxon>Aerococcaceae</taxon>
        <taxon>Facklamia</taxon>
    </lineage>
</organism>
<dbReference type="EMBL" id="JACBXQ010000003">
    <property type="protein sequence ID" value="MBG9986531.1"/>
    <property type="molecule type" value="Genomic_DNA"/>
</dbReference>
<dbReference type="PROSITE" id="PS50937">
    <property type="entry name" value="HTH_MERR_2"/>
    <property type="match status" value="1"/>
</dbReference>
<name>A0ABS0LQV1_9LACT</name>
<evidence type="ECO:0000313" key="4">
    <source>
        <dbReference type="Proteomes" id="UP000721415"/>
    </source>
</evidence>
<accession>A0ABS0LQV1</accession>
<keyword evidence="1" id="KW-0238">DNA-binding</keyword>
<sequence>MKDNQYSIGDFSKLSGLSIRTLQYYDDIHLLPSTRNQSGKRTYNEQDLHLLEQIMFYKLLGFPLKEVKNNLEKAEKIEDFQSLIQKQQLLLLQKIEKLNTSFLMLELVEERLNQGEKIDLAFMIQHLEIAPDDDIFTQILNLHQNTTDWNAYKTIKSNDVIHFYHEWKRCLLKANLLIYEEIDYKSNEAQELASDWWEAIIALTNGNRDLINQIAHQNLLNHVSLGHNEAIIAASNFLDNTLETFLKQNHIKKGDNNDI</sequence>
<feature type="domain" description="HTH merR-type" evidence="2">
    <location>
        <begin position="5"/>
        <end position="73"/>
    </location>
</feature>
<dbReference type="RefSeq" id="WP_197115443.1">
    <property type="nucleotide sequence ID" value="NZ_JACBXQ010000003.1"/>
</dbReference>
<dbReference type="InterPro" id="IPR047057">
    <property type="entry name" value="MerR_fam"/>
</dbReference>
<dbReference type="Pfam" id="PF13411">
    <property type="entry name" value="MerR_1"/>
    <property type="match status" value="1"/>
</dbReference>
<dbReference type="PANTHER" id="PTHR30204">
    <property type="entry name" value="REDOX-CYCLING DRUG-SENSING TRANSCRIPTIONAL ACTIVATOR SOXR"/>
    <property type="match status" value="1"/>
</dbReference>
<gene>
    <name evidence="3" type="ORF">HZY91_06430</name>
</gene>
<keyword evidence="4" id="KW-1185">Reference proteome</keyword>
<dbReference type="InterPro" id="IPR009061">
    <property type="entry name" value="DNA-bd_dom_put_sf"/>
</dbReference>
<evidence type="ECO:0000313" key="3">
    <source>
        <dbReference type="EMBL" id="MBG9986531.1"/>
    </source>
</evidence>
<dbReference type="CDD" id="cd01106">
    <property type="entry name" value="HTH_TipAL-Mta"/>
    <property type="match status" value="1"/>
</dbReference>
<evidence type="ECO:0000256" key="1">
    <source>
        <dbReference type="ARBA" id="ARBA00023125"/>
    </source>
</evidence>
<dbReference type="InterPro" id="IPR000551">
    <property type="entry name" value="MerR-type_HTH_dom"/>
</dbReference>
<evidence type="ECO:0000259" key="2">
    <source>
        <dbReference type="PROSITE" id="PS50937"/>
    </source>
</evidence>
<dbReference type="SUPFAM" id="SSF46955">
    <property type="entry name" value="Putative DNA-binding domain"/>
    <property type="match status" value="1"/>
</dbReference>
<comment type="caution">
    <text evidence="3">The sequence shown here is derived from an EMBL/GenBank/DDBJ whole genome shotgun (WGS) entry which is preliminary data.</text>
</comment>
<dbReference type="SMART" id="SM00422">
    <property type="entry name" value="HTH_MERR"/>
    <property type="match status" value="1"/>
</dbReference>
<protein>
    <submittedName>
        <fullName evidence="3">MerR family transcriptional regulator</fullName>
    </submittedName>
</protein>
<proteinExistence type="predicted"/>
<reference evidence="3 4" key="1">
    <citation type="submission" date="2020-07" db="EMBL/GenBank/DDBJ databases">
        <title>Facklamia lactis sp. nov., isolated from raw milk.</title>
        <authorList>
            <person name="Doll E.V."/>
            <person name="Huptas C."/>
            <person name="Staib L."/>
            <person name="Wenning M."/>
            <person name="Scherer S."/>
        </authorList>
    </citation>
    <scope>NUCLEOTIDE SEQUENCE [LARGE SCALE GENOMIC DNA]</scope>
    <source>
        <strain evidence="3 4">DSM 111018</strain>
    </source>
</reference>
<dbReference type="Proteomes" id="UP000721415">
    <property type="component" value="Unassembled WGS sequence"/>
</dbReference>
<dbReference type="PANTHER" id="PTHR30204:SF96">
    <property type="entry name" value="CHROMOSOME-ANCHORING PROTEIN RACA"/>
    <property type="match status" value="1"/>
</dbReference>
<dbReference type="Gene3D" id="1.10.1660.10">
    <property type="match status" value="1"/>
</dbReference>